<reference evidence="1" key="1">
    <citation type="submission" date="2018-06" db="EMBL/GenBank/DDBJ databases">
        <authorList>
            <person name="Zhirakovskaya E."/>
        </authorList>
    </citation>
    <scope>NUCLEOTIDE SEQUENCE</scope>
</reference>
<gene>
    <name evidence="1" type="ORF">MNBD_DELTA01-601</name>
</gene>
<sequence>MLLESIAGAAIAAITPFLVKGGEAIATGVGKSLWKTIKKPFTSDKDKALIKELEKNPEDLKLQGKAEGKLEDLLADHPEIAEEISRLIPEAEKEAAILIQNSKNVVTAPINSGGGNVHIGDKN</sequence>
<proteinExistence type="predicted"/>
<dbReference type="EMBL" id="UOEA01000051">
    <property type="protein sequence ID" value="VAV83828.1"/>
    <property type="molecule type" value="Genomic_DNA"/>
</dbReference>
<name>A0A3B0R7J5_9ZZZZ</name>
<protein>
    <submittedName>
        <fullName evidence="1">Uncharacterized protein</fullName>
    </submittedName>
</protein>
<evidence type="ECO:0000313" key="1">
    <source>
        <dbReference type="EMBL" id="VAV83828.1"/>
    </source>
</evidence>
<accession>A0A3B0R7J5</accession>
<dbReference type="AlphaFoldDB" id="A0A3B0R7J5"/>
<organism evidence="1">
    <name type="scientific">hydrothermal vent metagenome</name>
    <dbReference type="NCBI Taxonomy" id="652676"/>
    <lineage>
        <taxon>unclassified sequences</taxon>
        <taxon>metagenomes</taxon>
        <taxon>ecological metagenomes</taxon>
    </lineage>
</organism>